<dbReference type="OrthoDB" id="9805006at2"/>
<comment type="caution">
    <text evidence="5">The sequence shown here is derived from an EMBL/GenBank/DDBJ whole genome shotgun (WGS) entry which is preliminary data.</text>
</comment>
<dbReference type="InterPro" id="IPR036847">
    <property type="entry name" value="RimP_C_sf"/>
</dbReference>
<gene>
    <name evidence="3" type="primary">rimP</name>
    <name evidence="5" type="ORF">P618_201007</name>
</gene>
<protein>
    <recommendedName>
        <fullName evidence="3">Ribosome maturation factor RimP</fullName>
    </recommendedName>
</protein>
<accession>W6TD44</accession>
<keyword evidence="1 3" id="KW-0963">Cytoplasm</keyword>
<dbReference type="SUPFAM" id="SSF75420">
    <property type="entry name" value="YhbC-like, N-terminal domain"/>
    <property type="match status" value="1"/>
</dbReference>
<dbReference type="EMBL" id="AWTR02000083">
    <property type="protein sequence ID" value="ETZ06818.1"/>
    <property type="molecule type" value="Genomic_DNA"/>
</dbReference>
<evidence type="ECO:0000256" key="1">
    <source>
        <dbReference type="ARBA" id="ARBA00022490"/>
    </source>
</evidence>
<comment type="similarity">
    <text evidence="3">Belongs to the RimP family.</text>
</comment>
<dbReference type="HAMAP" id="MF_01077">
    <property type="entry name" value="RimP"/>
    <property type="match status" value="1"/>
</dbReference>
<evidence type="ECO:0000256" key="2">
    <source>
        <dbReference type="ARBA" id="ARBA00022517"/>
    </source>
</evidence>
<evidence type="ECO:0000313" key="6">
    <source>
        <dbReference type="Proteomes" id="UP000019112"/>
    </source>
</evidence>
<dbReference type="SUPFAM" id="SSF74942">
    <property type="entry name" value="YhbC-like, C-terminal domain"/>
    <property type="match status" value="1"/>
</dbReference>
<dbReference type="Pfam" id="PF02576">
    <property type="entry name" value="RimP_N"/>
    <property type="match status" value="1"/>
</dbReference>
<feature type="domain" description="Ribosome maturation factor RimP N-terminal" evidence="4">
    <location>
        <begin position="10"/>
        <end position="82"/>
    </location>
</feature>
<dbReference type="CDD" id="cd01734">
    <property type="entry name" value="YlxS_C"/>
    <property type="match status" value="1"/>
</dbReference>
<dbReference type="PANTHER" id="PTHR33867">
    <property type="entry name" value="RIBOSOME MATURATION FACTOR RIMP"/>
    <property type="match status" value="1"/>
</dbReference>
<dbReference type="GO" id="GO:0000028">
    <property type="term" value="P:ribosomal small subunit assembly"/>
    <property type="evidence" value="ECO:0007669"/>
    <property type="project" value="TreeGrafter"/>
</dbReference>
<dbReference type="Proteomes" id="UP000019112">
    <property type="component" value="Unassembled WGS sequence"/>
</dbReference>
<dbReference type="GO" id="GO:0006412">
    <property type="term" value="P:translation"/>
    <property type="evidence" value="ECO:0007669"/>
    <property type="project" value="TreeGrafter"/>
</dbReference>
<evidence type="ECO:0000313" key="5">
    <source>
        <dbReference type="EMBL" id="ETZ06818.1"/>
    </source>
</evidence>
<sequence length="157" mass="17857">MNRESIWSALNPYLEDLGYSLVQIILQIKKEPDLCIMIEHKKTLGLSLYECEKLSSGIQQLLKEKKLLTDEQILEISSPGVERPLVTPDHYRRYIGSRILLGIQGNKGQKYEGILQNVLGSGIVLALDQDGILSIEWSSIRFCKLVHKFETEKETKG</sequence>
<dbReference type="Gene3D" id="3.30.300.70">
    <property type="entry name" value="RimP-like superfamily, N-terminal"/>
    <property type="match status" value="1"/>
</dbReference>
<dbReference type="AlphaFoldDB" id="W6TD44"/>
<name>W6TD44_HOLOB</name>
<dbReference type="InterPro" id="IPR035956">
    <property type="entry name" value="RimP_N_sf"/>
</dbReference>
<dbReference type="InterPro" id="IPR003728">
    <property type="entry name" value="Ribosome_maturation_RimP"/>
</dbReference>
<dbReference type="STRING" id="1399147.P618_201007"/>
<keyword evidence="2 3" id="KW-0690">Ribosome biogenesis</keyword>
<dbReference type="PANTHER" id="PTHR33867:SF1">
    <property type="entry name" value="RIBOSOME MATURATION FACTOR RIMP"/>
    <property type="match status" value="1"/>
</dbReference>
<evidence type="ECO:0000256" key="3">
    <source>
        <dbReference type="HAMAP-Rule" id="MF_01077"/>
    </source>
</evidence>
<comment type="function">
    <text evidence="3">Required for maturation of 30S ribosomal subunits.</text>
</comment>
<comment type="subcellular location">
    <subcellularLocation>
        <location evidence="3">Cytoplasm</location>
    </subcellularLocation>
</comment>
<keyword evidence="6" id="KW-1185">Reference proteome</keyword>
<dbReference type="RefSeq" id="WP_021827535.1">
    <property type="nucleotide sequence ID" value="NZ_AWTR02000083.1"/>
</dbReference>
<dbReference type="GO" id="GO:0005829">
    <property type="term" value="C:cytosol"/>
    <property type="evidence" value="ECO:0007669"/>
    <property type="project" value="TreeGrafter"/>
</dbReference>
<dbReference type="eggNOG" id="COG0779">
    <property type="taxonomic scope" value="Bacteria"/>
</dbReference>
<proteinExistence type="inferred from homology"/>
<dbReference type="InterPro" id="IPR028998">
    <property type="entry name" value="RimP_C"/>
</dbReference>
<organism evidence="5 6">
    <name type="scientific">Holospora obtusa F1</name>
    <dbReference type="NCBI Taxonomy" id="1399147"/>
    <lineage>
        <taxon>Bacteria</taxon>
        <taxon>Pseudomonadati</taxon>
        <taxon>Pseudomonadota</taxon>
        <taxon>Alphaproteobacteria</taxon>
        <taxon>Holosporales</taxon>
        <taxon>Holosporaceae</taxon>
        <taxon>Holospora</taxon>
    </lineage>
</organism>
<reference evidence="5 6" key="1">
    <citation type="journal article" date="2014" name="FEMS Microbiol. Lett.">
        <title>Draft genome sequences of three Holospora species (Holospora obtusa, Holospora undulata, and Holospora elegans), endonuclear symbiotic bacteria of the ciliate Paramecium caudatum.</title>
        <authorList>
            <person name="Dohra H."/>
            <person name="Tanaka K."/>
            <person name="Suzuki T."/>
            <person name="Fujishima M."/>
            <person name="Suzuki H."/>
        </authorList>
    </citation>
    <scope>NUCLEOTIDE SEQUENCE [LARGE SCALE GENOMIC DNA]</scope>
    <source>
        <strain evidence="5 6">F1</strain>
    </source>
</reference>
<dbReference type="InterPro" id="IPR028989">
    <property type="entry name" value="RimP_N"/>
</dbReference>
<evidence type="ECO:0000259" key="4">
    <source>
        <dbReference type="Pfam" id="PF02576"/>
    </source>
</evidence>